<keyword evidence="7 10" id="KW-0546">Nucleotide metabolism</keyword>
<organism evidence="12 13">
    <name type="scientific">Sphaerotilus hippei</name>
    <dbReference type="NCBI Taxonomy" id="744406"/>
    <lineage>
        <taxon>Bacteria</taxon>
        <taxon>Pseudomonadati</taxon>
        <taxon>Pseudomonadota</taxon>
        <taxon>Betaproteobacteria</taxon>
        <taxon>Burkholderiales</taxon>
        <taxon>Sphaerotilaceae</taxon>
        <taxon>Sphaerotilus</taxon>
    </lineage>
</organism>
<dbReference type="RefSeq" id="WP_110400342.1">
    <property type="nucleotide sequence ID" value="NZ_QJJS01000006.1"/>
</dbReference>
<feature type="binding site" evidence="10">
    <location>
        <begin position="7"/>
        <end position="12"/>
    </location>
    <ligand>
        <name>substrate</name>
    </ligand>
</feature>
<evidence type="ECO:0000313" key="13">
    <source>
        <dbReference type="Proteomes" id="UP000247811"/>
    </source>
</evidence>
<dbReference type="OrthoDB" id="9807456at2"/>
<dbReference type="PANTHER" id="PTHR11067:SF9">
    <property type="entry name" value="INOSINE TRIPHOSPHATE PYROPHOSPHATASE"/>
    <property type="match status" value="1"/>
</dbReference>
<feature type="binding site" evidence="10">
    <location>
        <position position="69"/>
    </location>
    <ligand>
        <name>substrate</name>
    </ligand>
</feature>
<dbReference type="InterPro" id="IPR020922">
    <property type="entry name" value="dITP/XTP_pyrophosphatase"/>
</dbReference>
<evidence type="ECO:0000256" key="11">
    <source>
        <dbReference type="RuleBase" id="RU003781"/>
    </source>
</evidence>
<keyword evidence="6 10" id="KW-0460">Magnesium</keyword>
<comment type="catalytic activity">
    <reaction evidence="9 10">
        <text>XTP + H2O = XMP + diphosphate + H(+)</text>
        <dbReference type="Rhea" id="RHEA:28610"/>
        <dbReference type="ChEBI" id="CHEBI:15377"/>
        <dbReference type="ChEBI" id="CHEBI:15378"/>
        <dbReference type="ChEBI" id="CHEBI:33019"/>
        <dbReference type="ChEBI" id="CHEBI:57464"/>
        <dbReference type="ChEBI" id="CHEBI:61314"/>
        <dbReference type="EC" id="3.6.1.66"/>
    </reaction>
</comment>
<comment type="catalytic activity">
    <reaction evidence="10">
        <text>ITP + H2O = IMP + diphosphate + H(+)</text>
        <dbReference type="Rhea" id="RHEA:29399"/>
        <dbReference type="ChEBI" id="CHEBI:15377"/>
        <dbReference type="ChEBI" id="CHEBI:15378"/>
        <dbReference type="ChEBI" id="CHEBI:33019"/>
        <dbReference type="ChEBI" id="CHEBI:58053"/>
        <dbReference type="ChEBI" id="CHEBI:61402"/>
        <dbReference type="EC" id="3.6.1.66"/>
    </reaction>
</comment>
<comment type="caution">
    <text evidence="12">The sequence shown here is derived from an EMBL/GenBank/DDBJ whole genome shotgun (WGS) entry which is preliminary data.</text>
</comment>
<feature type="binding site" evidence="10">
    <location>
        <position position="68"/>
    </location>
    <ligand>
        <name>Mg(2+)</name>
        <dbReference type="ChEBI" id="CHEBI:18420"/>
    </ligand>
</feature>
<evidence type="ECO:0000256" key="4">
    <source>
        <dbReference type="ARBA" id="ARBA00022741"/>
    </source>
</evidence>
<dbReference type="GO" id="GO:0009117">
    <property type="term" value="P:nucleotide metabolic process"/>
    <property type="evidence" value="ECO:0007669"/>
    <property type="project" value="UniProtKB-KW"/>
</dbReference>
<dbReference type="GO" id="GO:0005829">
    <property type="term" value="C:cytosol"/>
    <property type="evidence" value="ECO:0007669"/>
    <property type="project" value="TreeGrafter"/>
</dbReference>
<dbReference type="GO" id="GO:0035870">
    <property type="term" value="F:dITP diphosphatase activity"/>
    <property type="evidence" value="ECO:0007669"/>
    <property type="project" value="UniProtKB-UniRule"/>
</dbReference>
<evidence type="ECO:0000256" key="10">
    <source>
        <dbReference type="HAMAP-Rule" id="MF_01405"/>
    </source>
</evidence>
<comment type="similarity">
    <text evidence="1 10 11">Belongs to the HAM1 NTPase family.</text>
</comment>
<protein>
    <recommendedName>
        <fullName evidence="10">dITP/XTP pyrophosphatase</fullName>
        <ecNumber evidence="10">3.6.1.66</ecNumber>
    </recommendedName>
    <alternativeName>
        <fullName evidence="10">Non-canonical purine NTP pyrophosphatase</fullName>
    </alternativeName>
    <alternativeName>
        <fullName evidence="10">Non-standard purine NTP pyrophosphatase</fullName>
    </alternativeName>
    <alternativeName>
        <fullName evidence="10">Nucleoside-triphosphate diphosphatase</fullName>
    </alternativeName>
    <alternativeName>
        <fullName evidence="10">Nucleoside-triphosphate pyrophosphatase</fullName>
        <shortName evidence="10">NTPase</shortName>
    </alternativeName>
</protein>
<keyword evidence="3 10" id="KW-0479">Metal-binding</keyword>
<evidence type="ECO:0000313" key="12">
    <source>
        <dbReference type="EMBL" id="PXW96508.1"/>
    </source>
</evidence>
<dbReference type="AlphaFoldDB" id="A0A318H0Q1"/>
<dbReference type="GO" id="GO:0000166">
    <property type="term" value="F:nucleotide binding"/>
    <property type="evidence" value="ECO:0007669"/>
    <property type="project" value="UniProtKB-KW"/>
</dbReference>
<evidence type="ECO:0000256" key="3">
    <source>
        <dbReference type="ARBA" id="ARBA00022723"/>
    </source>
</evidence>
<dbReference type="GO" id="GO:0017111">
    <property type="term" value="F:ribonucleoside triphosphate phosphatase activity"/>
    <property type="evidence" value="ECO:0007669"/>
    <property type="project" value="InterPro"/>
</dbReference>
<dbReference type="GO" id="GO:0009146">
    <property type="term" value="P:purine nucleoside triphosphate catabolic process"/>
    <property type="evidence" value="ECO:0007669"/>
    <property type="project" value="UniProtKB-UniRule"/>
</dbReference>
<dbReference type="NCBIfam" id="TIGR00042">
    <property type="entry name" value="RdgB/HAM1 family non-canonical purine NTP pyrophosphatase"/>
    <property type="match status" value="1"/>
</dbReference>
<evidence type="ECO:0000256" key="8">
    <source>
        <dbReference type="ARBA" id="ARBA00051875"/>
    </source>
</evidence>
<dbReference type="PANTHER" id="PTHR11067">
    <property type="entry name" value="INOSINE TRIPHOSPHATE PYROPHOSPHATASE/HAM1 PROTEIN"/>
    <property type="match status" value="1"/>
</dbReference>
<feature type="binding site" evidence="10">
    <location>
        <begin position="191"/>
        <end position="192"/>
    </location>
    <ligand>
        <name>substrate</name>
    </ligand>
</feature>
<feature type="binding site" evidence="10">
    <location>
        <position position="186"/>
    </location>
    <ligand>
        <name>substrate</name>
    </ligand>
</feature>
<evidence type="ECO:0000256" key="1">
    <source>
        <dbReference type="ARBA" id="ARBA00008023"/>
    </source>
</evidence>
<feature type="binding site" evidence="10">
    <location>
        <position position="39"/>
    </location>
    <ligand>
        <name>Mg(2+)</name>
        <dbReference type="ChEBI" id="CHEBI:18420"/>
    </ligand>
</feature>
<dbReference type="EMBL" id="QJJS01000006">
    <property type="protein sequence ID" value="PXW96508.1"/>
    <property type="molecule type" value="Genomic_DNA"/>
</dbReference>
<comment type="cofactor">
    <cofactor evidence="10">
        <name>Mg(2+)</name>
        <dbReference type="ChEBI" id="CHEBI:18420"/>
    </cofactor>
    <text evidence="10">Binds 1 Mg(2+) ion per subunit.</text>
</comment>
<evidence type="ECO:0000256" key="6">
    <source>
        <dbReference type="ARBA" id="ARBA00022842"/>
    </source>
</evidence>
<evidence type="ECO:0000256" key="9">
    <source>
        <dbReference type="ARBA" id="ARBA00052017"/>
    </source>
</evidence>
<keyword evidence="4 10" id="KW-0547">Nucleotide-binding</keyword>
<dbReference type="InterPro" id="IPR002637">
    <property type="entry name" value="RdgB/HAM1"/>
</dbReference>
<dbReference type="Gene3D" id="3.90.950.10">
    <property type="match status" value="1"/>
</dbReference>
<dbReference type="SUPFAM" id="SSF52972">
    <property type="entry name" value="ITPase-like"/>
    <property type="match status" value="1"/>
</dbReference>
<reference evidence="12 13" key="1">
    <citation type="submission" date="2018-05" db="EMBL/GenBank/DDBJ databases">
        <title>Genomic Encyclopedia of Type Strains, Phase IV (KMG-IV): sequencing the most valuable type-strain genomes for metagenomic binning, comparative biology and taxonomic classification.</title>
        <authorList>
            <person name="Goeker M."/>
        </authorList>
    </citation>
    <scope>NUCLEOTIDE SEQUENCE [LARGE SCALE GENOMIC DNA]</scope>
    <source>
        <strain evidence="12 13">DSM 566</strain>
    </source>
</reference>
<dbReference type="HAMAP" id="MF_01405">
    <property type="entry name" value="Non_canon_purine_NTPase"/>
    <property type="match status" value="1"/>
</dbReference>
<sequence>MKLVLASNNAKKLRELEALLQPLAIELVAQGSLGIAEAEEPHITFAENALAKARHAAAASGLPAIADDSGLCVGALRGAPGVHSARYAELELDASLAREARRERQDEANNRQLLAALDGVSDRRAHFMCALVAVRSADDPEPLMAFGRWQGEIGTERSGTGGFGYDPLLRLPASGCSVAELSAEQKNRQSHRALAAAQLLQLMREVWHLG</sequence>
<dbReference type="GO" id="GO:0046872">
    <property type="term" value="F:metal ion binding"/>
    <property type="evidence" value="ECO:0007669"/>
    <property type="project" value="UniProtKB-KW"/>
</dbReference>
<proteinExistence type="inferred from homology"/>
<dbReference type="InterPro" id="IPR029001">
    <property type="entry name" value="ITPase-like_fam"/>
</dbReference>
<dbReference type="GO" id="GO:0036220">
    <property type="term" value="F:ITP diphosphatase activity"/>
    <property type="evidence" value="ECO:0007669"/>
    <property type="project" value="UniProtKB-UniRule"/>
</dbReference>
<name>A0A318H0Q1_9BURK</name>
<evidence type="ECO:0000256" key="7">
    <source>
        <dbReference type="ARBA" id="ARBA00023080"/>
    </source>
</evidence>
<evidence type="ECO:0000256" key="2">
    <source>
        <dbReference type="ARBA" id="ARBA00011738"/>
    </source>
</evidence>
<feature type="binding site" evidence="10">
    <location>
        <begin position="163"/>
        <end position="166"/>
    </location>
    <ligand>
        <name>substrate</name>
    </ligand>
</feature>
<comment type="subunit">
    <text evidence="2 10">Homodimer.</text>
</comment>
<dbReference type="FunFam" id="3.90.950.10:FF:000001">
    <property type="entry name" value="dITP/XTP pyrophosphatase"/>
    <property type="match status" value="1"/>
</dbReference>
<dbReference type="EC" id="3.6.1.66" evidence="10"/>
<dbReference type="Pfam" id="PF01725">
    <property type="entry name" value="Ham1p_like"/>
    <property type="match status" value="1"/>
</dbReference>
<keyword evidence="13" id="KW-1185">Reference proteome</keyword>
<dbReference type="Proteomes" id="UP000247811">
    <property type="component" value="Unassembled WGS sequence"/>
</dbReference>
<comment type="catalytic activity">
    <reaction evidence="8 10">
        <text>dITP + H2O = dIMP + diphosphate + H(+)</text>
        <dbReference type="Rhea" id="RHEA:28342"/>
        <dbReference type="ChEBI" id="CHEBI:15377"/>
        <dbReference type="ChEBI" id="CHEBI:15378"/>
        <dbReference type="ChEBI" id="CHEBI:33019"/>
        <dbReference type="ChEBI" id="CHEBI:61194"/>
        <dbReference type="ChEBI" id="CHEBI:61382"/>
        <dbReference type="EC" id="3.6.1.66"/>
    </reaction>
</comment>
<gene>
    <name evidence="12" type="ORF">C7444_10626</name>
</gene>
<accession>A0A318H0Q1</accession>
<feature type="active site" description="Proton acceptor" evidence="10">
    <location>
        <position position="68"/>
    </location>
</feature>
<keyword evidence="5 10" id="KW-0378">Hydrolase</keyword>
<dbReference type="CDD" id="cd00515">
    <property type="entry name" value="HAM1"/>
    <property type="match status" value="1"/>
</dbReference>
<evidence type="ECO:0000256" key="5">
    <source>
        <dbReference type="ARBA" id="ARBA00022801"/>
    </source>
</evidence>
<comment type="function">
    <text evidence="10">Pyrophosphatase that catalyzes the hydrolysis of nucleoside triphosphates to their monophosphate derivatives, with a high preference for the non-canonical purine nucleotides XTP (xanthosine triphosphate), dITP (deoxyinosine triphosphate) and ITP. Seems to function as a house-cleaning enzyme that removes non-canonical purine nucleotides from the nucleotide pool, thus preventing their incorporation into DNA/RNA and avoiding chromosomal lesions.</text>
</comment>
<dbReference type="GO" id="GO:0036222">
    <property type="term" value="F:XTP diphosphatase activity"/>
    <property type="evidence" value="ECO:0007669"/>
    <property type="project" value="UniProtKB-UniRule"/>
</dbReference>